<dbReference type="Gene3D" id="3.20.110.10">
    <property type="entry name" value="Glycoside hydrolase 38, N terminal domain"/>
    <property type="match status" value="1"/>
</dbReference>
<evidence type="ECO:0000259" key="5">
    <source>
        <dbReference type="SMART" id="SM00872"/>
    </source>
</evidence>
<evidence type="ECO:0000256" key="1">
    <source>
        <dbReference type="ARBA" id="ARBA00009792"/>
    </source>
</evidence>
<dbReference type="InterPro" id="IPR028995">
    <property type="entry name" value="Glyco_hydro_57/38_cen_sf"/>
</dbReference>
<dbReference type="CDD" id="cd10814">
    <property type="entry name" value="GH38N_AMII_SpGH38_like"/>
    <property type="match status" value="1"/>
</dbReference>
<dbReference type="SMART" id="SM00872">
    <property type="entry name" value="Alpha-mann_mid"/>
    <property type="match status" value="1"/>
</dbReference>
<dbReference type="GO" id="GO:0004559">
    <property type="term" value="F:alpha-mannosidase activity"/>
    <property type="evidence" value="ECO:0007669"/>
    <property type="project" value="InterPro"/>
</dbReference>
<dbReference type="EMBL" id="QEKH01000005">
    <property type="protein sequence ID" value="PVY44696.1"/>
    <property type="molecule type" value="Genomic_DNA"/>
</dbReference>
<accession>A0A2U1B7N3</accession>
<keyword evidence="2" id="KW-0479">Metal-binding</keyword>
<dbReference type="GeneID" id="78294346"/>
<dbReference type="GO" id="GO:0009313">
    <property type="term" value="P:oligosaccharide catabolic process"/>
    <property type="evidence" value="ECO:0007669"/>
    <property type="project" value="TreeGrafter"/>
</dbReference>
<dbReference type="InterPro" id="IPR000602">
    <property type="entry name" value="Glyco_hydro_38_N"/>
</dbReference>
<evidence type="ECO:0000313" key="7">
    <source>
        <dbReference type="Proteomes" id="UP000245959"/>
    </source>
</evidence>
<evidence type="ECO:0000256" key="4">
    <source>
        <dbReference type="ARBA" id="ARBA00023295"/>
    </source>
</evidence>
<comment type="similarity">
    <text evidence="1">Belongs to the glycosyl hydrolase 38 family.</text>
</comment>
<dbReference type="Pfam" id="PF17677">
    <property type="entry name" value="Glyco_hydro38C2"/>
    <property type="match status" value="1"/>
</dbReference>
<dbReference type="AlphaFoldDB" id="A0A2U1B7N3"/>
<dbReference type="InterPro" id="IPR011330">
    <property type="entry name" value="Glyco_hydro/deAcase_b/a-brl"/>
</dbReference>
<dbReference type="InterPro" id="IPR011013">
    <property type="entry name" value="Gal_mutarotase_sf_dom"/>
</dbReference>
<feature type="domain" description="Glycoside hydrolase family 38 central" evidence="5">
    <location>
        <begin position="292"/>
        <end position="365"/>
    </location>
</feature>
<dbReference type="Proteomes" id="UP000245959">
    <property type="component" value="Unassembled WGS sequence"/>
</dbReference>
<dbReference type="GO" id="GO:0006013">
    <property type="term" value="P:mannose metabolic process"/>
    <property type="evidence" value="ECO:0007669"/>
    <property type="project" value="InterPro"/>
</dbReference>
<evidence type="ECO:0000256" key="2">
    <source>
        <dbReference type="ARBA" id="ARBA00022723"/>
    </source>
</evidence>
<dbReference type="Pfam" id="PF01074">
    <property type="entry name" value="Glyco_hydro_38N"/>
    <property type="match status" value="1"/>
</dbReference>
<dbReference type="PANTHER" id="PTHR46017:SF2">
    <property type="entry name" value="MANNOSYLGLYCERATE HYDROLASE"/>
    <property type="match status" value="1"/>
</dbReference>
<dbReference type="InterPro" id="IPR037094">
    <property type="entry name" value="Glyco_hydro_38_cen_sf"/>
</dbReference>
<dbReference type="RefSeq" id="WP_116883022.1">
    <property type="nucleotide sequence ID" value="NZ_CABMMC010000003.1"/>
</dbReference>
<evidence type="ECO:0000256" key="3">
    <source>
        <dbReference type="ARBA" id="ARBA00022801"/>
    </source>
</evidence>
<dbReference type="GO" id="GO:0030246">
    <property type="term" value="F:carbohydrate binding"/>
    <property type="evidence" value="ECO:0007669"/>
    <property type="project" value="InterPro"/>
</dbReference>
<dbReference type="InterPro" id="IPR041147">
    <property type="entry name" value="GH38_C"/>
</dbReference>
<protein>
    <submittedName>
        <fullName evidence="6">Alpha-mannosidase/mannosylglycerate hydrolase</fullName>
    </submittedName>
</protein>
<dbReference type="InterPro" id="IPR027291">
    <property type="entry name" value="Glyco_hydro_38_N_sf"/>
</dbReference>
<dbReference type="PANTHER" id="PTHR46017">
    <property type="entry name" value="ALPHA-MANNOSIDASE 2C1"/>
    <property type="match status" value="1"/>
</dbReference>
<organism evidence="6 7">
    <name type="scientific">Victivallis vadensis</name>
    <dbReference type="NCBI Taxonomy" id="172901"/>
    <lineage>
        <taxon>Bacteria</taxon>
        <taxon>Pseudomonadati</taxon>
        <taxon>Lentisphaerota</taxon>
        <taxon>Lentisphaeria</taxon>
        <taxon>Victivallales</taxon>
        <taxon>Victivallaceae</taxon>
        <taxon>Victivallis</taxon>
    </lineage>
</organism>
<dbReference type="SUPFAM" id="SSF74650">
    <property type="entry name" value="Galactose mutarotase-like"/>
    <property type="match status" value="1"/>
</dbReference>
<dbReference type="OrthoDB" id="9764050at2"/>
<gene>
    <name evidence="6" type="ORF">C8D82_10525</name>
</gene>
<dbReference type="InterPro" id="IPR015341">
    <property type="entry name" value="Glyco_hydro_38_cen"/>
</dbReference>
<dbReference type="Gene3D" id="2.70.98.30">
    <property type="entry name" value="Golgi alpha-mannosidase II, domain 4"/>
    <property type="match status" value="1"/>
</dbReference>
<keyword evidence="3 6" id="KW-0378">Hydrolase</keyword>
<proteinExistence type="inferred from homology"/>
<name>A0A2U1B7N3_9BACT</name>
<evidence type="ECO:0000313" key="6">
    <source>
        <dbReference type="EMBL" id="PVY44696.1"/>
    </source>
</evidence>
<sequence length="893" mass="101693">MKFYYFNSTHWDREWYQPFQEFRKYLVDTARVLLEIFERDPDYRRFTFDGQTIVLEDICEIRPDWRPKLEALIRAGKLNVGPWYVMPDEFLVSGEALIRNLLTGKKVAEEFGHAPWPVGYVCDIFGHIAQLPQILAGFRLKGSVAWRGTEDKGREHLLWWEAPDGTRLPHINLGKWCGYSEFTFDVRGNHSAEPLDEQAFKTRLREYVERDRNRWNGSFILSDGFDHACPSPDTSKMLRWIQEAYPDAGVIHTDYTELFDHEFGCAERPVIRGEQIQPACHADHNGWQISATLSSRYDVKQGNDLCQNELELLLDPAFAAFAAAGKTEQLPMLNYQWKHLLQNHAHDSICGCSIDRVHRQILSRFEEVRDIGRTLVKEIQTTDRAALLKPGVADPNRAAADGCYTLRLYNPLPFELDEIREVELVFPADTAYPKRQAEPFGYEFFNSFRLYDEQGGEIVYQLKSIRRNQTCSFHRQDARSCDLYMVAFRTRLRAAGWTTVQLRPSEDVVRSFATLAVGPTSADNGLLRLDINPDGTFDLTDRRSGRAYRRLNDYRIDREIGDGWNHVRPVGNRRIAAASRAQTALVCDGPERIQFEITRQYEVPQELEFAGTIHESYAGIRESRESATLEIVTTVTLDRNSERVGMHTVVHNNVRDYRLQLLLPTGIAGGGFAEQAFACLERPDGRTHGTLSEPWPEPEMVEKNFAGIIGKRDAAGGIAFLSRAGLHEAGFLEDENRSIAVTLLRAFRRTVQTDGETDGQLPGDREFDYALDLFPAERTFAELVRAEQKLRVDLPSYLIASELVESRPDQSFFTLSGELVYSALKPAEDGKPGSAVLRLCNPTACPVSGELGFAAPPRRIALCRLDETEIEEVSGLNLTFHPGEIRTLRLEWE</sequence>
<dbReference type="GO" id="GO:0046872">
    <property type="term" value="F:metal ion binding"/>
    <property type="evidence" value="ECO:0007669"/>
    <property type="project" value="UniProtKB-KW"/>
</dbReference>
<dbReference type="SUPFAM" id="SSF88688">
    <property type="entry name" value="Families 57/38 glycoside transferase middle domain"/>
    <property type="match status" value="1"/>
</dbReference>
<keyword evidence="7" id="KW-1185">Reference proteome</keyword>
<keyword evidence="4" id="KW-0326">Glycosidase</keyword>
<dbReference type="SUPFAM" id="SSF88713">
    <property type="entry name" value="Glycoside hydrolase/deacetylase"/>
    <property type="match status" value="1"/>
</dbReference>
<dbReference type="Gene3D" id="1.20.1270.50">
    <property type="entry name" value="Glycoside hydrolase family 38, central domain"/>
    <property type="match status" value="1"/>
</dbReference>
<dbReference type="Pfam" id="PF09261">
    <property type="entry name" value="Alpha-mann_mid"/>
    <property type="match status" value="1"/>
</dbReference>
<comment type="caution">
    <text evidence="6">The sequence shown here is derived from an EMBL/GenBank/DDBJ whole genome shotgun (WGS) entry which is preliminary data.</text>
</comment>
<reference evidence="6 7" key="1">
    <citation type="submission" date="2018-04" db="EMBL/GenBank/DDBJ databases">
        <title>Genomic Encyclopedia of Type Strains, Phase IV (KMG-IV): sequencing the most valuable type-strain genomes for metagenomic binning, comparative biology and taxonomic classification.</title>
        <authorList>
            <person name="Goeker M."/>
        </authorList>
    </citation>
    <scope>NUCLEOTIDE SEQUENCE [LARGE SCALE GENOMIC DNA]</scope>
    <source>
        <strain evidence="6 7">DSM 14823</strain>
    </source>
</reference>